<dbReference type="EMBL" id="JAAWWB010000007">
    <property type="protein sequence ID" value="KAG6779206.1"/>
    <property type="molecule type" value="Genomic_DNA"/>
</dbReference>
<evidence type="ECO:0000313" key="4">
    <source>
        <dbReference type="Proteomes" id="UP000886885"/>
    </source>
</evidence>
<accession>A0A8X8A082</accession>
<sequence length="87" mass="9465">MKTSIIAFLLLHTVLLHPLILARQLIEFDGKSGVGHEITNVEGNDGSNGRIWMPPIRRSCFGGMGRGGVLQPPPSPVPNCRPNQLHC</sequence>
<dbReference type="Proteomes" id="UP000886885">
    <property type="component" value="Chromosome 4A"/>
</dbReference>
<evidence type="ECO:0000256" key="2">
    <source>
        <dbReference type="SAM" id="SignalP"/>
    </source>
</evidence>
<feature type="signal peptide" evidence="2">
    <location>
        <begin position="1"/>
        <end position="22"/>
    </location>
</feature>
<feature type="region of interest" description="Disordered" evidence="1">
    <location>
        <begin position="64"/>
        <end position="87"/>
    </location>
</feature>
<keyword evidence="2" id="KW-0732">Signal</keyword>
<keyword evidence="4" id="KW-1185">Reference proteome</keyword>
<feature type="chain" id="PRO_5036465048" evidence="2">
    <location>
        <begin position="23"/>
        <end position="87"/>
    </location>
</feature>
<organism evidence="3 4">
    <name type="scientific">Populus tomentosa</name>
    <name type="common">Chinese white poplar</name>
    <dbReference type="NCBI Taxonomy" id="118781"/>
    <lineage>
        <taxon>Eukaryota</taxon>
        <taxon>Viridiplantae</taxon>
        <taxon>Streptophyta</taxon>
        <taxon>Embryophyta</taxon>
        <taxon>Tracheophyta</taxon>
        <taxon>Spermatophyta</taxon>
        <taxon>Magnoliopsida</taxon>
        <taxon>eudicotyledons</taxon>
        <taxon>Gunneridae</taxon>
        <taxon>Pentapetalae</taxon>
        <taxon>rosids</taxon>
        <taxon>fabids</taxon>
        <taxon>Malpighiales</taxon>
        <taxon>Salicaceae</taxon>
        <taxon>Saliceae</taxon>
        <taxon>Populus</taxon>
    </lineage>
</organism>
<reference evidence="3" key="1">
    <citation type="journal article" date="2020" name="bioRxiv">
        <title>Hybrid origin of Populus tomentosa Carr. identified through genome sequencing and phylogenomic analysis.</title>
        <authorList>
            <person name="An X."/>
            <person name="Gao K."/>
            <person name="Chen Z."/>
            <person name="Li J."/>
            <person name="Yang X."/>
            <person name="Yang X."/>
            <person name="Zhou J."/>
            <person name="Guo T."/>
            <person name="Zhao T."/>
            <person name="Huang S."/>
            <person name="Miao D."/>
            <person name="Khan W.U."/>
            <person name="Rao P."/>
            <person name="Ye M."/>
            <person name="Lei B."/>
            <person name="Liao W."/>
            <person name="Wang J."/>
            <person name="Ji L."/>
            <person name="Li Y."/>
            <person name="Guo B."/>
            <person name="Mustafa N.S."/>
            <person name="Li S."/>
            <person name="Yun Q."/>
            <person name="Keller S.R."/>
            <person name="Mao J."/>
            <person name="Zhang R."/>
            <person name="Strauss S.H."/>
        </authorList>
    </citation>
    <scope>NUCLEOTIDE SEQUENCE</scope>
    <source>
        <strain evidence="3">GM15</strain>
        <tissue evidence="3">Leaf</tissue>
    </source>
</reference>
<evidence type="ECO:0000256" key="1">
    <source>
        <dbReference type="SAM" id="MobiDB-lite"/>
    </source>
</evidence>
<name>A0A8X8A082_POPTO</name>
<protein>
    <submittedName>
        <fullName evidence="3">Uncharacterized protein</fullName>
    </submittedName>
</protein>
<proteinExistence type="predicted"/>
<evidence type="ECO:0000313" key="3">
    <source>
        <dbReference type="EMBL" id="KAG6779206.1"/>
    </source>
</evidence>
<dbReference type="AlphaFoldDB" id="A0A8X8A082"/>
<comment type="caution">
    <text evidence="3">The sequence shown here is derived from an EMBL/GenBank/DDBJ whole genome shotgun (WGS) entry which is preliminary data.</text>
</comment>
<gene>
    <name evidence="3" type="ORF">POTOM_015579</name>
</gene>